<dbReference type="PROSITE" id="PS51257">
    <property type="entry name" value="PROKAR_LIPOPROTEIN"/>
    <property type="match status" value="1"/>
</dbReference>
<evidence type="ECO:0000256" key="1">
    <source>
        <dbReference type="SAM" id="SignalP"/>
    </source>
</evidence>
<organism evidence="2 3">
    <name type="scientific">Kolteria novifilia</name>
    <dbReference type="NCBI Taxonomy" id="2527975"/>
    <lineage>
        <taxon>Bacteria</taxon>
        <taxon>Pseudomonadati</taxon>
        <taxon>Planctomycetota</taxon>
        <taxon>Planctomycetia</taxon>
        <taxon>Kolteriales</taxon>
        <taxon>Kolteriaceae</taxon>
        <taxon>Kolteria</taxon>
    </lineage>
</organism>
<keyword evidence="1" id="KW-0732">Signal</keyword>
<dbReference type="RefSeq" id="WP_145256650.1">
    <property type="nucleotide sequence ID" value="NZ_CP036279.1"/>
</dbReference>
<dbReference type="Proteomes" id="UP000317093">
    <property type="component" value="Chromosome"/>
</dbReference>
<keyword evidence="3" id="KW-1185">Reference proteome</keyword>
<reference evidence="2 3" key="1">
    <citation type="submission" date="2019-02" db="EMBL/GenBank/DDBJ databases">
        <title>Deep-cultivation of Planctomycetes and their phenomic and genomic characterization uncovers novel biology.</title>
        <authorList>
            <person name="Wiegand S."/>
            <person name="Jogler M."/>
            <person name="Boedeker C."/>
            <person name="Pinto D."/>
            <person name="Vollmers J."/>
            <person name="Rivas-Marin E."/>
            <person name="Kohn T."/>
            <person name="Peeters S.H."/>
            <person name="Heuer A."/>
            <person name="Rast P."/>
            <person name="Oberbeckmann S."/>
            <person name="Bunk B."/>
            <person name="Jeske O."/>
            <person name="Meyerdierks A."/>
            <person name="Storesund J.E."/>
            <person name="Kallscheuer N."/>
            <person name="Luecker S."/>
            <person name="Lage O.M."/>
            <person name="Pohl T."/>
            <person name="Merkel B.J."/>
            <person name="Hornburger P."/>
            <person name="Mueller R.-W."/>
            <person name="Bruemmer F."/>
            <person name="Labrenz M."/>
            <person name="Spormann A.M."/>
            <person name="Op den Camp H."/>
            <person name="Overmann J."/>
            <person name="Amann R."/>
            <person name="Jetten M.S.M."/>
            <person name="Mascher T."/>
            <person name="Medema M.H."/>
            <person name="Devos D.P."/>
            <person name="Kaster A.-K."/>
            <person name="Ovreas L."/>
            <person name="Rohde M."/>
            <person name="Galperin M.Y."/>
            <person name="Jogler C."/>
        </authorList>
    </citation>
    <scope>NUCLEOTIDE SEQUENCE [LARGE SCALE GENOMIC DNA]</scope>
    <source>
        <strain evidence="2 3">Pan216</strain>
    </source>
</reference>
<protein>
    <recommendedName>
        <fullName evidence="4">Lipoprotein</fullName>
    </recommendedName>
</protein>
<dbReference type="KEGG" id="knv:Pan216_14270"/>
<evidence type="ECO:0000313" key="3">
    <source>
        <dbReference type="Proteomes" id="UP000317093"/>
    </source>
</evidence>
<feature type="signal peptide" evidence="1">
    <location>
        <begin position="1"/>
        <end position="26"/>
    </location>
</feature>
<dbReference type="AlphaFoldDB" id="A0A518B0U5"/>
<evidence type="ECO:0000313" key="2">
    <source>
        <dbReference type="EMBL" id="QDU60580.1"/>
    </source>
</evidence>
<name>A0A518B0U5_9BACT</name>
<dbReference type="EMBL" id="CP036279">
    <property type="protein sequence ID" value="QDU60580.1"/>
    <property type="molecule type" value="Genomic_DNA"/>
</dbReference>
<proteinExistence type="predicted"/>
<gene>
    <name evidence="2" type="ORF">Pan216_14270</name>
</gene>
<accession>A0A518B0U5</accession>
<feature type="chain" id="PRO_5022194268" description="Lipoprotein" evidence="1">
    <location>
        <begin position="27"/>
        <end position="134"/>
    </location>
</feature>
<evidence type="ECO:0008006" key="4">
    <source>
        <dbReference type="Google" id="ProtNLM"/>
    </source>
</evidence>
<sequence length="134" mass="15522" precursor="true">MNSRFRNRCPAFLLLLLAGCSGVDPAKFTTVFAHAESIDCDEIETFTQHRKAYHQQLEILQTKNLNQKEEKIAELLRQAGMKWDFAEEYLIDHRVGPTPTDRQRGLRNACDCILAGQMNVEEARRMVNNRRPLF</sequence>